<accession>A0AAE9ZKZ2</accession>
<name>A0AAE9ZKZ2_9CAUD</name>
<dbReference type="EMBL" id="OQ330850">
    <property type="protein sequence ID" value="WDS38365.1"/>
    <property type="molecule type" value="Genomic_DNA"/>
</dbReference>
<sequence>MTRRPTPGLTPTMGRMLLASSPDDVTGSEGIGVELRSPGDYAVAKALERRGFGRYTHGVSTGDLYWNTREGLDERRYQLGLPDPDEEDEDD</sequence>
<evidence type="ECO:0000313" key="1">
    <source>
        <dbReference type="EMBL" id="WDS38365.1"/>
    </source>
</evidence>
<dbReference type="Proteomes" id="UP001219524">
    <property type="component" value="Segment"/>
</dbReference>
<reference evidence="1 2" key="1">
    <citation type="submission" date="2023-06" db="EMBL/GenBank/DDBJ databases">
        <title>New species of Caulobacter bacteriophages in the Kronosvirus genus that infect the plant growth-promoting Caulobacter strain CBR1.</title>
        <authorList>
            <person name="Mohammadi T."/>
            <person name="Millwood A."/>
        </authorList>
    </citation>
    <scope>NUCLEOTIDE SEQUENCE [LARGE SCALE GENOMIC DNA]</scope>
</reference>
<protein>
    <submittedName>
        <fullName evidence="1">Uncharacterized protein</fullName>
    </submittedName>
</protein>
<proteinExistence type="predicted"/>
<gene>
    <name evidence="1" type="ORF">TMCBR4_gp056</name>
</gene>
<evidence type="ECO:0000313" key="2">
    <source>
        <dbReference type="Proteomes" id="UP001219524"/>
    </source>
</evidence>
<keyword evidence="2" id="KW-1185">Reference proteome</keyword>
<organism evidence="1 2">
    <name type="scientific">Caulobacter phage TMCBR4</name>
    <dbReference type="NCBI Taxonomy" id="3028191"/>
    <lineage>
        <taxon>Viruses</taxon>
        <taxon>Duplodnaviria</taxon>
        <taxon>Heunggongvirae</taxon>
        <taxon>Uroviricota</taxon>
        <taxon>Caudoviricetes</taxon>
        <taxon>Caudoviricetes incertae sedis</taxon>
        <taxon>Kronosvirus</taxon>
        <taxon>Kronosvirus elgin</taxon>
    </lineage>
</organism>